<dbReference type="Gene3D" id="2.170.130.10">
    <property type="entry name" value="TonB-dependent receptor, plug domain"/>
    <property type="match status" value="1"/>
</dbReference>
<evidence type="ECO:0000256" key="1">
    <source>
        <dbReference type="ARBA" id="ARBA00004442"/>
    </source>
</evidence>
<organism evidence="8 9">
    <name type="scientific">Sandaracinus amylolyticus</name>
    <dbReference type="NCBI Taxonomy" id="927083"/>
    <lineage>
        <taxon>Bacteria</taxon>
        <taxon>Pseudomonadati</taxon>
        <taxon>Myxococcota</taxon>
        <taxon>Polyangia</taxon>
        <taxon>Polyangiales</taxon>
        <taxon>Sandaracinaceae</taxon>
        <taxon>Sandaracinus</taxon>
    </lineage>
</organism>
<dbReference type="InterPro" id="IPR000531">
    <property type="entry name" value="Beta-barrel_TonB"/>
</dbReference>
<evidence type="ECO:0000256" key="4">
    <source>
        <dbReference type="RuleBase" id="RU003357"/>
    </source>
</evidence>
<keyword evidence="8" id="KW-0675">Receptor</keyword>
<gene>
    <name evidence="8" type="ORF">DB32_002036</name>
</gene>
<dbReference type="SUPFAM" id="SSF49464">
    <property type="entry name" value="Carboxypeptidase regulatory domain-like"/>
    <property type="match status" value="1"/>
</dbReference>
<dbReference type="SUPFAM" id="SSF56935">
    <property type="entry name" value="Porins"/>
    <property type="match status" value="1"/>
</dbReference>
<evidence type="ECO:0000313" key="9">
    <source>
        <dbReference type="Proteomes" id="UP000034883"/>
    </source>
</evidence>
<dbReference type="InterPro" id="IPR037066">
    <property type="entry name" value="Plug_dom_sf"/>
</dbReference>
<feature type="compositionally biased region" description="Low complexity" evidence="5">
    <location>
        <begin position="10"/>
        <end position="21"/>
    </location>
</feature>
<dbReference type="AlphaFoldDB" id="A0A0F6W183"/>
<evidence type="ECO:0000256" key="2">
    <source>
        <dbReference type="ARBA" id="ARBA00023136"/>
    </source>
</evidence>
<dbReference type="GO" id="GO:0009279">
    <property type="term" value="C:cell outer membrane"/>
    <property type="evidence" value="ECO:0007669"/>
    <property type="project" value="UniProtKB-SubCell"/>
</dbReference>
<dbReference type="InterPro" id="IPR012910">
    <property type="entry name" value="Plug_dom"/>
</dbReference>
<evidence type="ECO:0000259" key="7">
    <source>
        <dbReference type="Pfam" id="PF07715"/>
    </source>
</evidence>
<name>A0A0F6W183_9BACT</name>
<protein>
    <submittedName>
        <fullName evidence="8">TonB-dependent receptor</fullName>
    </submittedName>
</protein>
<dbReference type="Proteomes" id="UP000034883">
    <property type="component" value="Chromosome"/>
</dbReference>
<keyword evidence="2 4" id="KW-0472">Membrane</keyword>
<comment type="subcellular location">
    <subcellularLocation>
        <location evidence="1 4">Cell outer membrane</location>
    </subcellularLocation>
</comment>
<dbReference type="InterPro" id="IPR008969">
    <property type="entry name" value="CarboxyPept-like_regulatory"/>
</dbReference>
<dbReference type="PANTHER" id="PTHR40980:SF5">
    <property type="entry name" value="TONB-DEPENDENT RECEPTOR"/>
    <property type="match status" value="1"/>
</dbReference>
<dbReference type="Pfam" id="PF13620">
    <property type="entry name" value="CarboxypepD_reg"/>
    <property type="match status" value="1"/>
</dbReference>
<dbReference type="EMBL" id="CP011125">
    <property type="protein sequence ID" value="AKF04887.1"/>
    <property type="molecule type" value="Genomic_DNA"/>
</dbReference>
<dbReference type="Gene3D" id="2.40.170.20">
    <property type="entry name" value="TonB-dependent receptor, beta-barrel domain"/>
    <property type="match status" value="1"/>
</dbReference>
<dbReference type="PANTHER" id="PTHR40980">
    <property type="entry name" value="PLUG DOMAIN-CONTAINING PROTEIN"/>
    <property type="match status" value="1"/>
</dbReference>
<dbReference type="Gene3D" id="2.60.40.1120">
    <property type="entry name" value="Carboxypeptidase-like, regulatory domain"/>
    <property type="match status" value="1"/>
</dbReference>
<dbReference type="InterPro" id="IPR036942">
    <property type="entry name" value="Beta-barrel_TonB_sf"/>
</dbReference>
<dbReference type="KEGG" id="samy:DB32_002036"/>
<evidence type="ECO:0000256" key="3">
    <source>
        <dbReference type="ARBA" id="ARBA00023237"/>
    </source>
</evidence>
<feature type="domain" description="TonB-dependent receptor plug" evidence="7">
    <location>
        <begin position="153"/>
        <end position="238"/>
    </location>
</feature>
<dbReference type="STRING" id="927083.DB32_002036"/>
<evidence type="ECO:0000313" key="8">
    <source>
        <dbReference type="EMBL" id="AKF04887.1"/>
    </source>
</evidence>
<dbReference type="Pfam" id="PF00593">
    <property type="entry name" value="TonB_dep_Rec_b-barrel"/>
    <property type="match status" value="1"/>
</dbReference>
<keyword evidence="3" id="KW-0998">Cell outer membrane</keyword>
<proteinExistence type="inferred from homology"/>
<evidence type="ECO:0000256" key="5">
    <source>
        <dbReference type="SAM" id="MobiDB-lite"/>
    </source>
</evidence>
<feature type="domain" description="TonB-dependent receptor-like beta-barrel" evidence="6">
    <location>
        <begin position="455"/>
        <end position="902"/>
    </location>
</feature>
<keyword evidence="4" id="KW-0798">TonB box</keyword>
<feature type="region of interest" description="Disordered" evidence="5">
    <location>
        <begin position="1"/>
        <end position="21"/>
    </location>
</feature>
<evidence type="ECO:0000259" key="6">
    <source>
        <dbReference type="Pfam" id="PF00593"/>
    </source>
</evidence>
<keyword evidence="9" id="KW-1185">Reference proteome</keyword>
<dbReference type="Pfam" id="PF07715">
    <property type="entry name" value="Plug"/>
    <property type="match status" value="1"/>
</dbReference>
<reference evidence="8 9" key="1">
    <citation type="submission" date="2015-03" db="EMBL/GenBank/DDBJ databases">
        <title>Genome assembly of Sandaracinus amylolyticus DSM 53668.</title>
        <authorList>
            <person name="Sharma G."/>
            <person name="Subramanian S."/>
        </authorList>
    </citation>
    <scope>NUCLEOTIDE SEQUENCE [LARGE SCALE GENOMIC DNA]</scope>
    <source>
        <strain evidence="8 9">DSM 53668</strain>
    </source>
</reference>
<comment type="similarity">
    <text evidence="4">Belongs to the TonB-dependent receptor family.</text>
</comment>
<sequence length="933" mass="102760">MTPEDEAPQDEAPPAEVAAPDDAAISEAEQAEIDAALAEDAPHCSGTGVEGVVRDAQTRETMIEAPVIVVGRGARVLTDYDGRFAIDLPPGTYSLRSYYDLYQPTRVDDVVVTRGECTTIELELSSETTTGEEIVIEVRAERGTAASQLRMRREAVGSQDAISSEEIRRAPDSTASEVVRRMVGVTTRDDFVYIRGLGSRYVSTMLNGVVVPSTDPDVAGVQLDIFPASLLESVTVRKTFTPDVPGAWAGGLMNIQTQSYPTDFQLRLNLSFGINSENSFQETLGYQSGGLDFLAFDDGTRALPDLVRDTDLQSRDITGDQLRDASMSFPNTWGVGERTSWPNLSGGFSMGDTVDIDGHLLGYLVVAGYRYSERPLPDIIASVQLRDPEDPDSVTLRESLQQDGVRRVAQLSALGTVTYELAEHHNVTLVGLFSQNSDDFAAIISGRSETTNSDIRDFRISWVQRTLGFGQLLGEHTHLFGTSRLNWQLNLSSVQRDQPDLRDLRYVISEEGVARWAPSASSGQRFYSTLDDVTYGGGLDITVPFEHFEARFGGLASRTERDFQTRRFNWRLSLSAPPETALLPPEELFGPQSLESALRIAETSRDDDSYYASQTLLGAYASLEWRPISALRIAGGVRAESFRQIVESRPVFAGPDDEITGTRRTDVDPLPSASVVVEPISNMFVRASYGGTVARPLVRELAPFLFVDFVRRRTITGNPDLERTYIHNFDLRWEWFPSENEVLAVSGFAKVFESPIEQTIVTSAGDLSYSNIAGAENYGAEIEARVHLGHIVPQLDWISVGTNVTLVYSRARLTDEQRNQATNSERPLAGQPPYVINVSLGFTPPDTGLSFYAYYNVFGPRLEDVGLQGIPDVYQQPWHTVDATIRWDVDDTFGLSLSGRNLLFQRIDLTQGGFVVTGYQPGTTVVLSASYSP</sequence>
<accession>A0A0F6W183</accession>